<dbReference type="Proteomes" id="UP000295345">
    <property type="component" value="Unassembled WGS sequence"/>
</dbReference>
<protein>
    <recommendedName>
        <fullName evidence="2">DUF4097 domain-containing protein</fullName>
    </recommendedName>
</protein>
<gene>
    <name evidence="3" type="ORF">E1283_05980</name>
</gene>
<reference evidence="3 4" key="1">
    <citation type="submission" date="2019-03" db="EMBL/GenBank/DDBJ databases">
        <title>Draft genome sequences of novel Actinobacteria.</title>
        <authorList>
            <person name="Sahin N."/>
            <person name="Ay H."/>
            <person name="Saygin H."/>
        </authorList>
    </citation>
    <scope>NUCLEOTIDE SEQUENCE [LARGE SCALE GENOMIC DNA]</scope>
    <source>
        <strain evidence="3 4">DSM 41900</strain>
    </source>
</reference>
<keyword evidence="4" id="KW-1185">Reference proteome</keyword>
<accession>A0A4R4TV62</accession>
<dbReference type="RefSeq" id="WP_132816824.1">
    <property type="nucleotide sequence ID" value="NZ_SMKI01000041.1"/>
</dbReference>
<feature type="domain" description="DUF4097" evidence="2">
    <location>
        <begin position="116"/>
        <end position="225"/>
    </location>
</feature>
<keyword evidence="1" id="KW-0732">Signal</keyword>
<evidence type="ECO:0000313" key="3">
    <source>
        <dbReference type="EMBL" id="TDC78019.1"/>
    </source>
</evidence>
<proteinExistence type="predicted"/>
<dbReference type="AlphaFoldDB" id="A0A4R4TV62"/>
<dbReference type="Pfam" id="PF13349">
    <property type="entry name" value="DUF4097"/>
    <property type="match status" value="1"/>
</dbReference>
<dbReference type="InterPro" id="IPR025164">
    <property type="entry name" value="Toastrack_DUF4097"/>
</dbReference>
<dbReference type="Gene3D" id="2.160.20.120">
    <property type="match status" value="1"/>
</dbReference>
<comment type="caution">
    <text evidence="3">The sequence shown here is derived from an EMBL/GenBank/DDBJ whole genome shotgun (WGS) entry which is preliminary data.</text>
</comment>
<evidence type="ECO:0000256" key="1">
    <source>
        <dbReference type="SAM" id="SignalP"/>
    </source>
</evidence>
<evidence type="ECO:0000259" key="2">
    <source>
        <dbReference type="Pfam" id="PF13349"/>
    </source>
</evidence>
<feature type="chain" id="PRO_5039011794" description="DUF4097 domain-containing protein" evidence="1">
    <location>
        <begin position="25"/>
        <end position="239"/>
    </location>
</feature>
<feature type="signal peptide" evidence="1">
    <location>
        <begin position="1"/>
        <end position="24"/>
    </location>
</feature>
<dbReference type="OrthoDB" id="5243271at2"/>
<sequence length="239" mass="24446">MTPRPLALVGALTLAAAAAIGTLAVVTTTEATTERRDFGPVGDRLTIAAGEGALDVRPADVDEVEVVRRLSGRTLLGDRPEAHWDLSDDTGTLSLTTDCGLIGWCDVRYEIRVPRGTAVTVAGGSGAITATGFTAPLEITSDNGAITVADAVAADVRATTENGTIRLAFAAVPEAVTATAENGAVTVELPRATYRVATTTENGDVDVDVPESADSPHTVTVRTENGAIALRTAPAPNGT</sequence>
<dbReference type="EMBL" id="SMKI01000041">
    <property type="protein sequence ID" value="TDC78019.1"/>
    <property type="molecule type" value="Genomic_DNA"/>
</dbReference>
<name>A0A4R4TV62_9ACTN</name>
<organism evidence="3 4">
    <name type="scientific">Streptomyces hainanensis</name>
    <dbReference type="NCBI Taxonomy" id="402648"/>
    <lineage>
        <taxon>Bacteria</taxon>
        <taxon>Bacillati</taxon>
        <taxon>Actinomycetota</taxon>
        <taxon>Actinomycetes</taxon>
        <taxon>Kitasatosporales</taxon>
        <taxon>Streptomycetaceae</taxon>
        <taxon>Streptomyces</taxon>
    </lineage>
</organism>
<evidence type="ECO:0000313" key="4">
    <source>
        <dbReference type="Proteomes" id="UP000295345"/>
    </source>
</evidence>